<reference evidence="8 9" key="1">
    <citation type="submission" date="2006-03" db="EMBL/GenBank/DDBJ databases">
        <title>Annotation of Plasmodium falciparum HB3.</title>
        <authorList>
            <consortium name="The Broad Institute Genome Sequencing Platform"/>
            <person name="Volkman S.K."/>
            <person name="Neafsey D.E."/>
            <person name="Dash A.P."/>
            <person name="Chitnis C.E."/>
            <person name="Hartl D.L."/>
            <person name="Young S.K."/>
            <person name="Zeng Q."/>
            <person name="Koehrsen M."/>
            <person name="Alvarado L."/>
            <person name="Berlin A."/>
            <person name="Borenstein D."/>
            <person name="Chapman S.B."/>
            <person name="Chen Z."/>
            <person name="Engels R."/>
            <person name="Freedman E."/>
            <person name="Gellesch M."/>
            <person name="Goldberg J."/>
            <person name="Griggs A."/>
            <person name="Gujja S."/>
            <person name="Heilman E.R."/>
            <person name="Heiman D.I."/>
            <person name="Howarth C."/>
            <person name="Jen D."/>
            <person name="Larson L."/>
            <person name="Mehta T."/>
            <person name="Neiman D."/>
            <person name="Park D."/>
            <person name="Pearson M."/>
            <person name="Roberts A."/>
            <person name="Saif S."/>
            <person name="Shea T."/>
            <person name="Shenoy N."/>
            <person name="Sisk P."/>
            <person name="Stolte C."/>
            <person name="Sykes S."/>
            <person name="Walk T."/>
            <person name="White J."/>
            <person name="Yandava C."/>
            <person name="Haas B."/>
            <person name="Henn M.R."/>
            <person name="Nusbaum C."/>
            <person name="Birren B."/>
        </authorList>
    </citation>
    <scope>NUCLEOTIDE SEQUENCE [LARGE SCALE GENOMIC DNA]</scope>
    <source>
        <strain evidence="8">HB3</strain>
    </source>
</reference>
<feature type="domain" description="Acylphosphatase-like" evidence="7">
    <location>
        <begin position="38"/>
        <end position="131"/>
    </location>
</feature>
<evidence type="ECO:0000313" key="9">
    <source>
        <dbReference type="Proteomes" id="UP000054289"/>
    </source>
</evidence>
<keyword evidence="3 5" id="KW-0378">Hydrolase</keyword>
<evidence type="ECO:0000256" key="1">
    <source>
        <dbReference type="ARBA" id="ARBA00005614"/>
    </source>
</evidence>
<dbReference type="EC" id="3.6.1.7" evidence="2 5"/>
<evidence type="ECO:0000256" key="6">
    <source>
        <dbReference type="RuleBase" id="RU004168"/>
    </source>
</evidence>
<dbReference type="InterPro" id="IPR036046">
    <property type="entry name" value="Acylphosphatase-like_dom_sf"/>
</dbReference>
<organism evidence="8 9">
    <name type="scientific">Plasmodium falciparum (isolate HB3)</name>
    <dbReference type="NCBI Taxonomy" id="137071"/>
    <lineage>
        <taxon>Eukaryota</taxon>
        <taxon>Sar</taxon>
        <taxon>Alveolata</taxon>
        <taxon>Apicomplexa</taxon>
        <taxon>Aconoidasida</taxon>
        <taxon>Haemosporida</taxon>
        <taxon>Plasmodiidae</taxon>
        <taxon>Plasmodium</taxon>
        <taxon>Plasmodium (Laverania)</taxon>
    </lineage>
</organism>
<dbReference type="SUPFAM" id="SSF54975">
    <property type="entry name" value="Acylphosphatase/BLUF domain-like"/>
    <property type="match status" value="1"/>
</dbReference>
<dbReference type="FunFam" id="3.30.70.100:FF:000054">
    <property type="entry name" value="Acylphosphatase"/>
    <property type="match status" value="1"/>
</dbReference>
<dbReference type="KEGG" id="pfh:PFHG_01788"/>
<dbReference type="EMBL" id="CH671951">
    <property type="protein sequence ID" value="KOB60027.1"/>
    <property type="molecule type" value="Genomic_DNA"/>
</dbReference>
<sequence>MRFSHIFHSFLLFPQTKYISNRNFLLKNFSSSSKMIHTFDFEVFGKVQGVFFRKYTKLEADKLNIKGYVQNTNVNTVIGRAESNNKETLEKFKNFLTNIGSPSSKIHKCVISNEKASKNSNYHGLEKSLRRRGGKIKTIYEKYKDIDFQNIIDEKIKYVWNYINNIDDIISDEEFLKEEIKQKLEKKQSLKKNDDFDEIIYYNKNVKNLINIQKVRKALYHFNIKVDMEDIMHMFLYYTNQDYFLKFIQNNIYSKNYVERKMDKYKFTSININNLYINYEMFKFIFLNIDMNIEQNGQMW</sequence>
<comment type="catalytic activity">
    <reaction evidence="4 5">
        <text>an acyl phosphate + H2O = a carboxylate + phosphate + H(+)</text>
        <dbReference type="Rhea" id="RHEA:14965"/>
        <dbReference type="ChEBI" id="CHEBI:15377"/>
        <dbReference type="ChEBI" id="CHEBI:15378"/>
        <dbReference type="ChEBI" id="CHEBI:29067"/>
        <dbReference type="ChEBI" id="CHEBI:43474"/>
        <dbReference type="ChEBI" id="CHEBI:59918"/>
        <dbReference type="EC" id="3.6.1.7"/>
    </reaction>
</comment>
<evidence type="ECO:0000256" key="2">
    <source>
        <dbReference type="ARBA" id="ARBA00012150"/>
    </source>
</evidence>
<proteinExistence type="inferred from homology"/>
<evidence type="ECO:0000256" key="5">
    <source>
        <dbReference type="PROSITE-ProRule" id="PRU00520"/>
    </source>
</evidence>
<evidence type="ECO:0000259" key="7">
    <source>
        <dbReference type="PROSITE" id="PS51160"/>
    </source>
</evidence>
<dbReference type="PROSITE" id="PS51160">
    <property type="entry name" value="ACYLPHOSPHATASE_3"/>
    <property type="match status" value="1"/>
</dbReference>
<comment type="similarity">
    <text evidence="1 6">Belongs to the acylphosphatase family.</text>
</comment>
<dbReference type="Proteomes" id="UP000054289">
    <property type="component" value="Unassembled WGS sequence"/>
</dbReference>
<dbReference type="InterPro" id="IPR001792">
    <property type="entry name" value="Acylphosphatase-like_dom"/>
</dbReference>
<dbReference type="InterPro" id="IPR017968">
    <property type="entry name" value="Acylphosphatase_CS"/>
</dbReference>
<dbReference type="AlphaFoldDB" id="A0A0L7K9R6"/>
<evidence type="ECO:0000313" key="8">
    <source>
        <dbReference type="EMBL" id="KOB60027.1"/>
    </source>
</evidence>
<dbReference type="PANTHER" id="PTHR10029">
    <property type="entry name" value="ACYLPHOSPHATASE"/>
    <property type="match status" value="1"/>
</dbReference>
<dbReference type="Gene3D" id="3.30.70.100">
    <property type="match status" value="1"/>
</dbReference>
<evidence type="ECO:0000256" key="3">
    <source>
        <dbReference type="ARBA" id="ARBA00022801"/>
    </source>
</evidence>
<dbReference type="OrthoDB" id="370356at2759"/>
<dbReference type="PRINTS" id="PR00112">
    <property type="entry name" value="ACYLPHPHTASE"/>
</dbReference>
<name>A0A0L7K9R6_PLAFX</name>
<dbReference type="PROSITE" id="PS00150">
    <property type="entry name" value="ACYLPHOSPHATASE_1"/>
    <property type="match status" value="1"/>
</dbReference>
<gene>
    <name evidence="8" type="ORF">PFHG_01788</name>
</gene>
<dbReference type="InterPro" id="IPR020456">
    <property type="entry name" value="Acylphosphatase"/>
</dbReference>
<protein>
    <recommendedName>
        <fullName evidence="2 5">acylphosphatase</fullName>
        <ecNumber evidence="2 5">3.6.1.7</ecNumber>
    </recommendedName>
</protein>
<feature type="active site" evidence="5">
    <location>
        <position position="71"/>
    </location>
</feature>
<accession>A0A0L7K9R6</accession>
<dbReference type="PANTHER" id="PTHR10029:SF3">
    <property type="entry name" value="ACYLPHOSPHATASE-RELATED"/>
    <property type="match status" value="1"/>
</dbReference>
<evidence type="ECO:0000256" key="4">
    <source>
        <dbReference type="ARBA" id="ARBA00047645"/>
    </source>
</evidence>
<reference evidence="9" key="2">
    <citation type="submission" date="2006-03" db="EMBL/GenBank/DDBJ databases">
        <title>The genome sequence of the Plasmodium falciparum HB3.</title>
        <authorList>
            <consortium name="The Broad Institute Genome Sequencing Platform"/>
            <person name="Birren B."/>
            <person name="Lander E."/>
            <person name="Galagan J."/>
            <person name="Nusbaum C."/>
            <person name="Devon K."/>
            <person name="Henn M."/>
            <person name="Jaffe D."/>
            <person name="Butler J."/>
            <person name="Alvarez P."/>
            <person name="Gnerre S."/>
            <person name="Grabherr M."/>
            <person name="Kleber M."/>
            <person name="Mauceli E."/>
            <person name="Brockman W."/>
            <person name="MacCallum I.A."/>
            <person name="Rounsley S."/>
            <person name="Young S."/>
            <person name="LaButti K."/>
            <person name="Pushparaj V."/>
            <person name="DeCaprio D."/>
            <person name="Crawford M."/>
            <person name="Koehrsen M."/>
            <person name="Engels R."/>
            <person name="Montgomery P."/>
            <person name="Pearson M."/>
            <person name="Howarth C."/>
            <person name="Larson L."/>
            <person name="Luoma S."/>
            <person name="White J."/>
            <person name="Kodira C."/>
            <person name="Zeng Q."/>
            <person name="Oleary S."/>
            <person name="Yandava C."/>
            <person name="Alvarado L."/>
            <person name="Wirth D."/>
            <person name="Volkman S."/>
            <person name="Hartl D."/>
        </authorList>
    </citation>
    <scope>NUCLEOTIDE SEQUENCE [LARGE SCALE GENOMIC DNA]</scope>
</reference>
<dbReference type="GO" id="GO:0003998">
    <property type="term" value="F:acylphosphatase activity"/>
    <property type="evidence" value="ECO:0007669"/>
    <property type="project" value="UniProtKB-EC"/>
</dbReference>
<dbReference type="Pfam" id="PF00708">
    <property type="entry name" value="Acylphosphatase"/>
    <property type="match status" value="1"/>
</dbReference>
<feature type="active site" evidence="5">
    <location>
        <position position="53"/>
    </location>
</feature>